<feature type="compositionally biased region" description="Acidic residues" evidence="13">
    <location>
        <begin position="256"/>
        <end position="275"/>
    </location>
</feature>
<evidence type="ECO:0000256" key="8">
    <source>
        <dbReference type="ARBA" id="ARBA00058561"/>
    </source>
</evidence>
<feature type="region of interest" description="Disordered" evidence="13">
    <location>
        <begin position="1223"/>
        <end position="1369"/>
    </location>
</feature>
<evidence type="ECO:0000256" key="1">
    <source>
        <dbReference type="ARBA" id="ARBA00004245"/>
    </source>
</evidence>
<feature type="region of interest" description="Disordered" evidence="13">
    <location>
        <begin position="847"/>
        <end position="870"/>
    </location>
</feature>
<comment type="similarity">
    <text evidence="7">Belongs to the protein kinase superfamily.</text>
</comment>
<dbReference type="GO" id="GO:0001525">
    <property type="term" value="P:angiogenesis"/>
    <property type="evidence" value="ECO:0007669"/>
    <property type="project" value="Ensembl"/>
</dbReference>
<dbReference type="SMART" id="SM00220">
    <property type="entry name" value="S_TKc"/>
    <property type="match status" value="1"/>
</dbReference>
<feature type="compositionally biased region" description="Polar residues" evidence="13">
    <location>
        <begin position="58"/>
        <end position="77"/>
    </location>
</feature>
<evidence type="ECO:0000256" key="10">
    <source>
        <dbReference type="ARBA" id="ARBA00079357"/>
    </source>
</evidence>
<dbReference type="InterPro" id="IPR008266">
    <property type="entry name" value="Tyr_kinase_AS"/>
</dbReference>
<dbReference type="SUPFAM" id="SSF56112">
    <property type="entry name" value="Protein kinase-like (PK-like)"/>
    <property type="match status" value="1"/>
</dbReference>
<keyword evidence="3" id="KW-0963">Cytoplasm</keyword>
<feature type="compositionally biased region" description="Gly residues" evidence="13">
    <location>
        <begin position="1352"/>
        <end position="1362"/>
    </location>
</feature>
<feature type="domain" description="Protein kinase" evidence="14">
    <location>
        <begin position="1412"/>
        <end position="1780"/>
    </location>
</feature>
<feature type="region of interest" description="Disordered" evidence="13">
    <location>
        <begin position="999"/>
        <end position="1018"/>
    </location>
</feature>
<proteinExistence type="inferred from homology"/>
<evidence type="ECO:0000313" key="15">
    <source>
        <dbReference type="EMBL" id="RVE71520.1"/>
    </source>
</evidence>
<feature type="region of interest" description="Disordered" evidence="13">
    <location>
        <begin position="253"/>
        <end position="288"/>
    </location>
</feature>
<feature type="compositionally biased region" description="Low complexity" evidence="13">
    <location>
        <begin position="779"/>
        <end position="791"/>
    </location>
</feature>
<gene>
    <name evidence="15" type="ORF">OJAV_G00052630</name>
</gene>
<dbReference type="InterPro" id="IPR051511">
    <property type="entry name" value="MitoQC_Scaffold_Kinases"/>
</dbReference>
<keyword evidence="4" id="KW-0597">Phosphoprotein</keyword>
<sequence>MSACSTFTEHVWKPGECKNCFKPKSLHCLAQTGGSKLPSEQRLPSNQPQNPPPCGTKANPNLNSGSQRAGSGTSRSGNFRPPVAKKPTIAVKPTMMVHSSSPGLDSDGNLQQLPNVIKQSKTSAVSVRNRNGLVCKRPGEPNNNNEGEDGTDGIVSYGQMSPRTPSGNNNSGLADVLKEIAGLVSSPTDISGSKDLFMGRISSSYRRSLERGLPASSCLAIGSSVSGSTSQKRVSLSECAKVISTEGGRFCYPEFSSEDDYDDYEDEDDDDEDTEKNDNEHESWDESDEELLAMEIRMRGQPRFANFRAATLSPVPFAAGKKWNTVPLRNRSLQRICAVDYDDSYDEILNAYPSVNSNGGLLPYGSCETQNSTFMSKSESTTSPESSSSLPEDSQTTSSSGSSANCVFKNGINSPTPSKAPIFCTSPANQEAVIVPTSPLKVPETHKAVLAIRLEDQDGRERMPMPQALPGQPVTISFSPTEEQAKPYRVVNLEKSMICKPYTVVDVSASMANKDEQTTDFSLQSRNFSKPSSPVLFCSTPVTQLSSPKSPVSLSPSVIPTSPSSIAPSPQKKTGIIRYQEVWTSSTSPRQKIPKVDLGTGNNSGPSVTSQFCSHKSAPTSPITGLSSSRTVPVKSPNLSEIKFNSFNNAGMPPFPIIIRDEPAYARSSKNAVKVPIVINPSAYDNLAVYKSFLGLHGELGQAKGAGGRVTSHTYEEIGSSESVQSSSTERSLSGRGTSERASFEEPKCPPDLISKSSNPQSRTTTESSTVMSSITGPLSVTTSTNTLVTITEDRTKSSPTVNHATGTSSGDATGIREDDKDLSFSARSLGSHREEASAVLSQIVASIQPPKSPPESPSTYDNSSTSDELYALPPDAIKETLNRPKSLFSTTDGCLSKPKDNPSKVLSKSQSASAAVPLSCPRSEPNAPFPPPRSTSSPYHASNILQRHFSNWTKAVASSSSVQPIESEANPAGEGKRVTTEGSKPKRWISFKSFFRRRKDEDEQKEKAEKDKKGKLLGLDGTVIHMLPPPPAQHQNWFTEAKPEDPSQKPTIIFTYKPDASSSLSEGEGQLQVEGSMNDDLLAQERGDKPKPLGSEQSQSSETVGEDFISKNLSHLPVSSGRDRELPTVTPLPPKVNLGLVFGEQEEAIANLIIRAASASERSASFGEPEEDGARSHRSASPSSSQCSATYSNLGQSRANMIPLKQPRNIKASNDTLASIDFDGSAELPQPKATPPPLPKKVPRSVTEPSLAAVKPRAEAKPGGTNLSVANPLYDLDSTWETASQSSSHSSEPHRAQGQESGDSLERPSAVTSANKSHLTNSASSLASQPAAPSVTSGREKKVFLSTESLGGRGQAAGRGPAGAASSKPQIPGLYKGLDSWDEVVGRIRGLHMDTLRKLASKCEDRFMAGQKDHLRFGTDSWSHFRLTTGKPCCEAGDAVYYTASYAKDPLVNYAIKICRSHMKETQQQFFHSLAVRQSLPLHFNIQQDCGHFLADVPTRLLPWEEEGAEEEAKRDAEGLTETEKDVNAKMIDSSPNGKLEESAAAAATAGRLRSRVVVITREVPFQTVADFVRDGAARHAQNPELYERQVCLLLLQLCCGLEHMKPFHVTHCDLRMENLLLVHCQPGNLWNLDLLEPNNNSSSSSSSGATSSNATCPARLIISNFSQAKQKSSLIVSDPGTLRDQSRLAPEIITATQYRKCDEFQTGILIYEMLHRPNPFEETPQLKEKEYTWADLPALPVRSLYSQGLQQLALLLLTVNPSERIRMSEARACLQCLLWGPREDLFQALGCSSTGPMSGAAASHHEATLQNWLDLKRTLMMIKFAERSLDSACSVSLEDWLCCQYLAFATTDSLSRVVHILQQRTPPHNQNQTKTHPANPLHPAPSQPL</sequence>
<organism evidence="15 16">
    <name type="scientific">Oryzias javanicus</name>
    <name type="common">Javanese ricefish</name>
    <name type="synonym">Aplocheilus javanicus</name>
    <dbReference type="NCBI Taxonomy" id="123683"/>
    <lineage>
        <taxon>Eukaryota</taxon>
        <taxon>Metazoa</taxon>
        <taxon>Chordata</taxon>
        <taxon>Craniata</taxon>
        <taxon>Vertebrata</taxon>
        <taxon>Euteleostomi</taxon>
        <taxon>Actinopterygii</taxon>
        <taxon>Neopterygii</taxon>
        <taxon>Teleostei</taxon>
        <taxon>Neoteleostei</taxon>
        <taxon>Acanthomorphata</taxon>
        <taxon>Ovalentaria</taxon>
        <taxon>Atherinomorphae</taxon>
        <taxon>Beloniformes</taxon>
        <taxon>Adrianichthyidae</taxon>
        <taxon>Oryziinae</taxon>
        <taxon>Oryzias</taxon>
    </lineage>
</organism>
<evidence type="ECO:0000256" key="7">
    <source>
        <dbReference type="ARBA" id="ARBA00038349"/>
    </source>
</evidence>
<dbReference type="PANTHER" id="PTHR22972:SF5">
    <property type="entry name" value="INACTIVE TYROSINE-PROTEIN KINASE PEAK1"/>
    <property type="match status" value="1"/>
</dbReference>
<dbReference type="FunFam" id="1.10.510.10:FF:000437">
    <property type="entry name" value="Pseudopodium enriched atypical kinase 1"/>
    <property type="match status" value="1"/>
</dbReference>
<feature type="compositionally biased region" description="Polar residues" evidence="13">
    <location>
        <begin position="1311"/>
        <end position="1322"/>
    </location>
</feature>
<feature type="compositionally biased region" description="Basic and acidic residues" evidence="13">
    <location>
        <begin position="999"/>
        <end position="1015"/>
    </location>
</feature>
<feature type="region of interest" description="Disordered" evidence="13">
    <location>
        <begin position="716"/>
        <end position="819"/>
    </location>
</feature>
<feature type="compositionally biased region" description="Low complexity" evidence="13">
    <location>
        <begin position="1323"/>
        <end position="1335"/>
    </location>
</feature>
<reference evidence="15 16" key="1">
    <citation type="submission" date="2018-11" db="EMBL/GenBank/DDBJ databases">
        <authorList>
            <person name="Lopez-Roques C."/>
            <person name="Donnadieu C."/>
            <person name="Bouchez O."/>
            <person name="Klopp C."/>
            <person name="Cabau C."/>
            <person name="Zahm M."/>
        </authorList>
    </citation>
    <scope>NUCLEOTIDE SEQUENCE [LARGE SCALE GENOMIC DNA]</scope>
    <source>
        <strain evidence="15">RS831</strain>
        <tissue evidence="15">Whole body</tissue>
    </source>
</reference>
<protein>
    <recommendedName>
        <fullName evidence="9">Inactive tyrosine-protein kinase PEAK1</fullName>
    </recommendedName>
    <alternativeName>
        <fullName evidence="10">Pseudopodium-enriched atypical kinase 1</fullName>
    </alternativeName>
    <alternativeName>
        <fullName evidence="11">Sugen kinase 269</fullName>
    </alternativeName>
    <alternativeName>
        <fullName evidence="12">Tyrosine-protein kinase SgK269</fullName>
    </alternativeName>
</protein>
<feature type="compositionally biased region" description="Low complexity" evidence="13">
    <location>
        <begin position="717"/>
        <end position="734"/>
    </location>
</feature>
<evidence type="ECO:0000256" key="12">
    <source>
        <dbReference type="ARBA" id="ARBA00083278"/>
    </source>
</evidence>
<feature type="compositionally biased region" description="Polar residues" evidence="13">
    <location>
        <begin position="858"/>
        <end position="868"/>
    </location>
</feature>
<feature type="region of interest" description="Disordered" evidence="13">
    <location>
        <begin position="549"/>
        <end position="571"/>
    </location>
</feature>
<dbReference type="GO" id="GO:0005925">
    <property type="term" value="C:focal adhesion"/>
    <property type="evidence" value="ECO:0007669"/>
    <property type="project" value="UniProtKB-SubCell"/>
</dbReference>
<feature type="region of interest" description="Disordered" evidence="13">
    <location>
        <begin position="1869"/>
        <end position="1891"/>
    </location>
</feature>
<dbReference type="Gene3D" id="1.10.510.10">
    <property type="entry name" value="Transferase(Phosphotransferase) domain 1"/>
    <property type="match status" value="1"/>
</dbReference>
<feature type="compositionally biased region" description="Pro residues" evidence="13">
    <location>
        <begin position="1882"/>
        <end position="1891"/>
    </location>
</feature>
<feature type="region of interest" description="Disordered" evidence="13">
    <location>
        <begin position="31"/>
        <end position="92"/>
    </location>
</feature>
<feature type="compositionally biased region" description="Polar residues" evidence="13">
    <location>
        <begin position="798"/>
        <end position="812"/>
    </location>
</feature>
<keyword evidence="5" id="KW-0965">Cell junction</keyword>
<dbReference type="OrthoDB" id="9886644at2759"/>
<keyword evidence="6" id="KW-0206">Cytoskeleton</keyword>
<dbReference type="PROSITE" id="PS50011">
    <property type="entry name" value="PROTEIN_KINASE_DOM"/>
    <property type="match status" value="1"/>
</dbReference>
<feature type="compositionally biased region" description="Low complexity" evidence="13">
    <location>
        <begin position="1180"/>
        <end position="1192"/>
    </location>
</feature>
<dbReference type="PANTHER" id="PTHR22972">
    <property type="entry name" value="SERINE/THREONINE PROTEIN KINASE"/>
    <property type="match status" value="1"/>
</dbReference>
<dbReference type="GO" id="GO:0004672">
    <property type="term" value="F:protein kinase activity"/>
    <property type="evidence" value="ECO:0007669"/>
    <property type="project" value="InterPro"/>
</dbReference>
<feature type="compositionally biased region" description="Polar residues" evidence="13">
    <location>
        <begin position="1869"/>
        <end position="1878"/>
    </location>
</feature>
<accession>A0A3S2UI72</accession>
<feature type="compositionally biased region" description="Polar residues" evidence="13">
    <location>
        <begin position="905"/>
        <end position="914"/>
    </location>
</feature>
<feature type="compositionally biased region" description="Polar residues" evidence="13">
    <location>
        <begin position="755"/>
        <end position="777"/>
    </location>
</feature>
<feature type="region of interest" description="Disordered" evidence="13">
    <location>
        <begin position="372"/>
        <end position="403"/>
    </location>
</feature>
<dbReference type="GO" id="GO:0043535">
    <property type="term" value="P:regulation of blood vessel endothelial cell migration"/>
    <property type="evidence" value="ECO:0007669"/>
    <property type="project" value="Ensembl"/>
</dbReference>
<feature type="region of interest" description="Disordered" evidence="13">
    <location>
        <begin position="960"/>
        <end position="985"/>
    </location>
</feature>
<feature type="region of interest" description="Disordered" evidence="13">
    <location>
        <begin position="588"/>
        <end position="632"/>
    </location>
</feature>
<evidence type="ECO:0000256" key="5">
    <source>
        <dbReference type="ARBA" id="ARBA00022949"/>
    </source>
</evidence>
<feature type="region of interest" description="Disordered" evidence="13">
    <location>
        <begin position="1084"/>
        <end position="1136"/>
    </location>
</feature>
<feature type="compositionally biased region" description="Basic and acidic residues" evidence="13">
    <location>
        <begin position="738"/>
        <end position="749"/>
    </location>
</feature>
<name>A0A3S2UI72_ORYJA</name>
<dbReference type="Proteomes" id="UP000283210">
    <property type="component" value="Chromosome 6"/>
</dbReference>
<evidence type="ECO:0000313" key="16">
    <source>
        <dbReference type="Proteomes" id="UP000283210"/>
    </source>
</evidence>
<evidence type="ECO:0000256" key="13">
    <source>
        <dbReference type="SAM" id="MobiDB-lite"/>
    </source>
</evidence>
<dbReference type="PROSITE" id="PS00109">
    <property type="entry name" value="PROTEIN_KINASE_TYR"/>
    <property type="match status" value="1"/>
</dbReference>
<feature type="compositionally biased region" description="Polar residues" evidence="13">
    <location>
        <begin position="600"/>
        <end position="632"/>
    </location>
</feature>
<dbReference type="GO" id="GO:0015629">
    <property type="term" value="C:actin cytoskeleton"/>
    <property type="evidence" value="ECO:0007669"/>
    <property type="project" value="UniProtKB-ARBA"/>
</dbReference>
<evidence type="ECO:0000259" key="14">
    <source>
        <dbReference type="PROSITE" id="PS50011"/>
    </source>
</evidence>
<comment type="subcellular location">
    <subcellularLocation>
        <location evidence="2">Cell junction</location>
        <location evidence="2">Focal adhesion</location>
    </subcellularLocation>
    <subcellularLocation>
        <location evidence="1">Cytoplasm</location>
        <location evidence="1">Cytoskeleton</location>
    </subcellularLocation>
</comment>
<dbReference type="InterPro" id="IPR000719">
    <property type="entry name" value="Prot_kinase_dom"/>
</dbReference>
<evidence type="ECO:0000256" key="11">
    <source>
        <dbReference type="ARBA" id="ARBA00080181"/>
    </source>
</evidence>
<keyword evidence="16" id="KW-1185">Reference proteome</keyword>
<feature type="region of interest" description="Disordered" evidence="13">
    <location>
        <begin position="1161"/>
        <end position="1192"/>
    </location>
</feature>
<evidence type="ECO:0000256" key="3">
    <source>
        <dbReference type="ARBA" id="ARBA00022490"/>
    </source>
</evidence>
<feature type="region of interest" description="Disordered" evidence="13">
    <location>
        <begin position="889"/>
        <end position="941"/>
    </location>
</feature>
<evidence type="ECO:0000256" key="4">
    <source>
        <dbReference type="ARBA" id="ARBA00022553"/>
    </source>
</evidence>
<evidence type="ECO:0000256" key="6">
    <source>
        <dbReference type="ARBA" id="ARBA00023212"/>
    </source>
</evidence>
<feature type="compositionally biased region" description="Low complexity" evidence="13">
    <location>
        <begin position="376"/>
        <end position="403"/>
    </location>
</feature>
<feature type="compositionally biased region" description="Low complexity" evidence="13">
    <location>
        <begin position="549"/>
        <end position="570"/>
    </location>
</feature>
<reference evidence="15 16" key="2">
    <citation type="submission" date="2019-01" db="EMBL/GenBank/DDBJ databases">
        <title>A chromosome length genome reference of the Java medaka (oryzias javanicus).</title>
        <authorList>
            <person name="Herpin A."/>
            <person name="Takehana Y."/>
            <person name="Naruse K."/>
            <person name="Ansai S."/>
            <person name="Kawaguchi M."/>
        </authorList>
    </citation>
    <scope>NUCLEOTIDE SEQUENCE [LARGE SCALE GENOMIC DNA]</scope>
    <source>
        <strain evidence="15">RS831</strain>
        <tissue evidence="15">Whole body</tissue>
    </source>
</reference>
<comment type="function">
    <text evidence="8">Probable catalytically inactive kinase. Scaffolding protein that regulates the cytoskeleton to control cell spreading and migration by modulating focal adhesion dynamics. Acts as a scaffold for mediating EGFR signaling.</text>
</comment>
<dbReference type="GO" id="GO:0005524">
    <property type="term" value="F:ATP binding"/>
    <property type="evidence" value="ECO:0007669"/>
    <property type="project" value="InterPro"/>
</dbReference>
<evidence type="ECO:0000256" key="9">
    <source>
        <dbReference type="ARBA" id="ARBA00070282"/>
    </source>
</evidence>
<dbReference type="InterPro" id="IPR011009">
    <property type="entry name" value="Kinase-like_dom_sf"/>
</dbReference>
<evidence type="ECO:0000256" key="2">
    <source>
        <dbReference type="ARBA" id="ARBA00004246"/>
    </source>
</evidence>
<dbReference type="OMA" id="MGWNRNR"/>
<dbReference type="EMBL" id="CM012442">
    <property type="protein sequence ID" value="RVE71520.1"/>
    <property type="molecule type" value="Genomic_DNA"/>
</dbReference>
<dbReference type="Pfam" id="PF00069">
    <property type="entry name" value="Pkinase"/>
    <property type="match status" value="1"/>
</dbReference>